<dbReference type="InterPro" id="IPR039514">
    <property type="entry name" value="6GAL-like"/>
</dbReference>
<feature type="region of interest" description="Disordered" evidence="1">
    <location>
        <begin position="145"/>
        <end position="165"/>
    </location>
</feature>
<proteinExistence type="predicted"/>
<dbReference type="SUPFAM" id="SSF51445">
    <property type="entry name" value="(Trans)glycosidases"/>
    <property type="match status" value="1"/>
</dbReference>
<feature type="region of interest" description="Disordered" evidence="1">
    <location>
        <begin position="1"/>
        <end position="23"/>
    </location>
</feature>
<dbReference type="InterPro" id="IPR039743">
    <property type="entry name" value="6GAL/EXGAL"/>
</dbReference>
<dbReference type="InterPro" id="IPR017853">
    <property type="entry name" value="GH"/>
</dbReference>
<feature type="compositionally biased region" description="Basic and acidic residues" evidence="1">
    <location>
        <begin position="1"/>
        <end position="10"/>
    </location>
</feature>
<dbReference type="GO" id="GO:0016787">
    <property type="term" value="F:hydrolase activity"/>
    <property type="evidence" value="ECO:0007669"/>
    <property type="project" value="UniProtKB-KW"/>
</dbReference>
<accession>A0ABU8RGF4</accession>
<organism evidence="5 6">
    <name type="scientific">Pseudokineococcus basanitobsidens</name>
    <dbReference type="NCBI Taxonomy" id="1926649"/>
    <lineage>
        <taxon>Bacteria</taxon>
        <taxon>Bacillati</taxon>
        <taxon>Actinomycetota</taxon>
        <taxon>Actinomycetes</taxon>
        <taxon>Kineosporiales</taxon>
        <taxon>Kineosporiaceae</taxon>
        <taxon>Pseudokineococcus</taxon>
    </lineage>
</organism>
<dbReference type="CDD" id="cd00161">
    <property type="entry name" value="beta-trefoil_Ricin-like"/>
    <property type="match status" value="1"/>
</dbReference>
<evidence type="ECO:0000256" key="1">
    <source>
        <dbReference type="SAM" id="MobiDB-lite"/>
    </source>
</evidence>
<protein>
    <submittedName>
        <fullName evidence="5">Glycoside hydrolase</fullName>
    </submittedName>
</protein>
<gene>
    <name evidence="5" type="ORF">WDZ17_02150</name>
</gene>
<dbReference type="InterPro" id="IPR035992">
    <property type="entry name" value="Ricin_B-like_lectins"/>
</dbReference>
<dbReference type="EMBL" id="JBBIAA010000001">
    <property type="protein sequence ID" value="MEJ5944101.1"/>
    <property type="molecule type" value="Genomic_DNA"/>
</dbReference>
<evidence type="ECO:0000259" key="2">
    <source>
        <dbReference type="Pfam" id="PF07532"/>
    </source>
</evidence>
<feature type="domain" description="Ricin B lectin" evidence="3">
    <location>
        <begin position="640"/>
        <end position="695"/>
    </location>
</feature>
<dbReference type="Gene3D" id="2.80.10.50">
    <property type="match status" value="1"/>
</dbReference>
<feature type="domain" description="Bacterial Ig-like" evidence="2">
    <location>
        <begin position="778"/>
        <end position="832"/>
    </location>
</feature>
<dbReference type="Gene3D" id="3.20.20.80">
    <property type="entry name" value="Glycosidases"/>
    <property type="match status" value="1"/>
</dbReference>
<sequence>MDDTRARQEGPSRPGAGRRTTASRATRAVLGAGLVLALGAGAVPAGAATATATATRALPSVTVRLDPAYQGQEFEGWGTSLVWFANATGDYPDEIRDRLADLLFGQDGLRLNIARYNIGGGNAPDVPDYLRPGGAVEGWWEAPEGTTREDVDWWDPEDPEDWDPDADATQRWWVERIKDDVTHWETFSNSPPWFQTVSGYTSGGFDSSADQIRADRVDDFAAYVVGATERLEDATGIDVDTIDPLNEPNTPYWGTQLGPDGNPTGGRQEGAHAGPALQGQVISALDDALEGADTDAVVSAMDETNPGTFATNWYAYPPEVREVVDQLNVHTYGTGQRPVVRDIAKGFDKPLWMSEVGGSWGDGQDFESMEPGLGIADRIVDDLRELEPTAWVFWQPVEDYDNMKPGGESAAGANWGSIQLPFDCTAEDTLETCPIYTNTKFGTVRNFTHYIAPGDHLIATDDASTVASVSRRGPQASVVHVNESDAARAVDLDLSGFRLVQRGATVTPVVTDASGALQEGDPVAVTDDHARLVVPAESVTTFVVDGVRGADAGEASIQDGHVYALDGVQSDRVLAAAADGAVLGADDVTAEDELWRLDAVHGRGNRTAYTVSSVVDGRVLTDTGDTVRLAEKTADVPLAAQWVGSTTGDGVWTLVNRGTTRLLEVGGQATTEGAPVGAYRANGGANQRWELADRTVEGAQEVQVFTEVGTAPDLPETVSSTVSDGTGYAMPATWRLPQGDHAWSRPREVVVRGTATDLTGTTHRVTATVVVDRLTTTEPVRVRTVPGEVPELPATVTATGQLDVAVQVPVTWAEVSPEDVAAVGTTTVAGTAVTAAGRTLPATAQVEVVPGEPGVVSEDEGVSISASFTEPGYSTAGLNDGDLTDKAWSTWVPGDKRPGDSLVVDLPGARSVTGVRAEVYQEDDTSPRTAQLQVRGADGAWVDASAVLDVPAGSEVVELDVADGPVRTDGVRLVLQARQGGYLVMSELQVLALVPGEEG</sequence>
<name>A0ABU8RGF4_9ACTN</name>
<dbReference type="Pfam" id="PF14587">
    <property type="entry name" value="Glyco_hydr_30_2"/>
    <property type="match status" value="1"/>
</dbReference>
<comment type="caution">
    <text evidence="5">The sequence shown here is derived from an EMBL/GenBank/DDBJ whole genome shotgun (WGS) entry which is preliminary data.</text>
</comment>
<dbReference type="SUPFAM" id="SSF50370">
    <property type="entry name" value="Ricin B-like lectins"/>
    <property type="match status" value="1"/>
</dbReference>
<evidence type="ECO:0000313" key="5">
    <source>
        <dbReference type="EMBL" id="MEJ5944101.1"/>
    </source>
</evidence>
<dbReference type="PANTHER" id="PTHR42767">
    <property type="entry name" value="ENDO-BETA-1,6-GALACTANASE"/>
    <property type="match status" value="1"/>
</dbReference>
<dbReference type="PROSITE" id="PS50231">
    <property type="entry name" value="RICIN_B_LECTIN"/>
    <property type="match status" value="1"/>
</dbReference>
<keyword evidence="5" id="KW-0378">Hydrolase</keyword>
<dbReference type="Gene3D" id="2.60.120.260">
    <property type="entry name" value="Galactose-binding domain-like"/>
    <property type="match status" value="1"/>
</dbReference>
<evidence type="ECO:0000313" key="6">
    <source>
        <dbReference type="Proteomes" id="UP001387100"/>
    </source>
</evidence>
<dbReference type="InterPro" id="IPR011081">
    <property type="entry name" value="Big_4"/>
</dbReference>
<feature type="domain" description="Endo-beta-1,6-galactanase-like" evidence="4">
    <location>
        <begin position="61"/>
        <end position="262"/>
    </location>
</feature>
<reference evidence="5 6" key="1">
    <citation type="journal article" date="2017" name="Int. J. Syst. Evol. Microbiol.">
        <title>Pseudokineococcus basanitobsidens sp. nov., isolated from volcanic rock.</title>
        <authorList>
            <person name="Lee D.W."/>
            <person name="Park M.Y."/>
            <person name="Kim J.J."/>
            <person name="Kim B.S."/>
        </authorList>
    </citation>
    <scope>NUCLEOTIDE SEQUENCE [LARGE SCALE GENOMIC DNA]</scope>
    <source>
        <strain evidence="5 6">DSM 103726</strain>
    </source>
</reference>
<feature type="compositionally biased region" description="Acidic residues" evidence="1">
    <location>
        <begin position="152"/>
        <end position="165"/>
    </location>
</feature>
<dbReference type="Gene3D" id="2.60.40.1180">
    <property type="entry name" value="Golgi alpha-mannosidase II"/>
    <property type="match status" value="1"/>
</dbReference>
<dbReference type="SUPFAM" id="SSF49785">
    <property type="entry name" value="Galactose-binding domain-like"/>
    <property type="match status" value="1"/>
</dbReference>
<keyword evidence="6" id="KW-1185">Reference proteome</keyword>
<dbReference type="Pfam" id="PF07532">
    <property type="entry name" value="Big_4"/>
    <property type="match status" value="1"/>
</dbReference>
<dbReference type="PANTHER" id="PTHR42767:SF1">
    <property type="entry name" value="ENDO-BETA-1,6-GALACTANASE-LIKE DOMAIN-CONTAINING PROTEIN"/>
    <property type="match status" value="1"/>
</dbReference>
<dbReference type="InterPro" id="IPR013780">
    <property type="entry name" value="Glyco_hydro_b"/>
</dbReference>
<dbReference type="InterPro" id="IPR008979">
    <property type="entry name" value="Galactose-bd-like_sf"/>
</dbReference>
<dbReference type="RefSeq" id="WP_339573490.1">
    <property type="nucleotide sequence ID" value="NZ_JBBIAA010000001.1"/>
</dbReference>
<dbReference type="Pfam" id="PF14200">
    <property type="entry name" value="RicinB_lectin_2"/>
    <property type="match status" value="1"/>
</dbReference>
<evidence type="ECO:0000259" key="3">
    <source>
        <dbReference type="Pfam" id="PF14200"/>
    </source>
</evidence>
<dbReference type="InterPro" id="IPR000772">
    <property type="entry name" value="Ricin_B_lectin"/>
</dbReference>
<evidence type="ECO:0000259" key="4">
    <source>
        <dbReference type="Pfam" id="PF14587"/>
    </source>
</evidence>
<dbReference type="Proteomes" id="UP001387100">
    <property type="component" value="Unassembled WGS sequence"/>
</dbReference>